<sequence>MLKNLRVPSCILDTKKNGNHLLLPTDWNVYWKRDNAFYLHAARSLCIFGAPLPDTTNSSISGLWTGLSGTIHPKTIGPRVEDSSCIKPPYSLGNGTGSGPAISRTYEMKLDKQIQKRNALSKVKASLQDDELYRALHRFQYPYFRSDISRKIHPSLRVVQTLLVREDPNIA</sequence>
<evidence type="ECO:0000313" key="1">
    <source>
        <dbReference type="EMBL" id="KAL2717012.1"/>
    </source>
</evidence>
<keyword evidence="2" id="KW-1185">Reference proteome</keyword>
<accession>A0ABD2A8W8</accession>
<evidence type="ECO:0000313" key="2">
    <source>
        <dbReference type="Proteomes" id="UP001607302"/>
    </source>
</evidence>
<dbReference type="Proteomes" id="UP001607302">
    <property type="component" value="Unassembled WGS sequence"/>
</dbReference>
<reference evidence="1 2" key="1">
    <citation type="journal article" date="2024" name="Ann. Entomol. Soc. Am.">
        <title>Genomic analyses of the southern and eastern yellowjacket wasps (Hymenoptera: Vespidae) reveal evolutionary signatures of social life.</title>
        <authorList>
            <person name="Catto M.A."/>
            <person name="Caine P.B."/>
            <person name="Orr S.E."/>
            <person name="Hunt B.G."/>
            <person name="Goodisman M.A.D."/>
        </authorList>
    </citation>
    <scope>NUCLEOTIDE SEQUENCE [LARGE SCALE GENOMIC DNA]</scope>
    <source>
        <strain evidence="1">233</strain>
        <tissue evidence="1">Head and thorax</tissue>
    </source>
</reference>
<dbReference type="EMBL" id="JAUDFV010000153">
    <property type="protein sequence ID" value="KAL2717012.1"/>
    <property type="molecule type" value="Genomic_DNA"/>
</dbReference>
<comment type="caution">
    <text evidence="1">The sequence shown here is derived from an EMBL/GenBank/DDBJ whole genome shotgun (WGS) entry which is preliminary data.</text>
</comment>
<organism evidence="1 2">
    <name type="scientific">Vespula squamosa</name>
    <name type="common">Southern yellow jacket</name>
    <name type="synonym">Wasp</name>
    <dbReference type="NCBI Taxonomy" id="30214"/>
    <lineage>
        <taxon>Eukaryota</taxon>
        <taxon>Metazoa</taxon>
        <taxon>Ecdysozoa</taxon>
        <taxon>Arthropoda</taxon>
        <taxon>Hexapoda</taxon>
        <taxon>Insecta</taxon>
        <taxon>Pterygota</taxon>
        <taxon>Neoptera</taxon>
        <taxon>Endopterygota</taxon>
        <taxon>Hymenoptera</taxon>
        <taxon>Apocrita</taxon>
        <taxon>Aculeata</taxon>
        <taxon>Vespoidea</taxon>
        <taxon>Vespidae</taxon>
        <taxon>Vespinae</taxon>
        <taxon>Vespula</taxon>
    </lineage>
</organism>
<proteinExistence type="predicted"/>
<dbReference type="AlphaFoldDB" id="A0ABD2A8W8"/>
<protein>
    <submittedName>
        <fullName evidence="1">Uncharacterized protein</fullName>
    </submittedName>
</protein>
<gene>
    <name evidence="1" type="ORF">V1478_012712</name>
</gene>
<name>A0ABD2A8W8_VESSQ</name>
<feature type="non-terminal residue" evidence="1">
    <location>
        <position position="171"/>
    </location>
</feature>